<feature type="transmembrane region" description="Helical" evidence="5">
    <location>
        <begin position="276"/>
        <end position="297"/>
    </location>
</feature>
<dbReference type="InterPro" id="IPR014710">
    <property type="entry name" value="RmlC-like_jellyroll"/>
</dbReference>
<evidence type="ECO:0000256" key="5">
    <source>
        <dbReference type="SAM" id="Phobius"/>
    </source>
</evidence>
<evidence type="ECO:0000256" key="1">
    <source>
        <dbReference type="ARBA" id="ARBA00004141"/>
    </source>
</evidence>
<evidence type="ECO:0000256" key="2">
    <source>
        <dbReference type="ARBA" id="ARBA00022692"/>
    </source>
</evidence>
<feature type="transmembrane region" description="Helical" evidence="5">
    <location>
        <begin position="108"/>
        <end position="130"/>
    </location>
</feature>
<feature type="domain" description="Cyclic nucleotide-binding" evidence="6">
    <location>
        <begin position="600"/>
        <end position="702"/>
    </location>
</feature>
<protein>
    <submittedName>
        <fullName evidence="8">SulP family inorganic anion transporter</fullName>
    </submittedName>
</protein>
<dbReference type="EMBL" id="CP130144">
    <property type="protein sequence ID" value="WNZ43948.1"/>
    <property type="molecule type" value="Genomic_DNA"/>
</dbReference>
<dbReference type="Pfam" id="PF00916">
    <property type="entry name" value="Sulfate_transp"/>
    <property type="match status" value="1"/>
</dbReference>
<evidence type="ECO:0000256" key="4">
    <source>
        <dbReference type="ARBA" id="ARBA00023136"/>
    </source>
</evidence>
<feature type="transmembrane region" description="Helical" evidence="5">
    <location>
        <begin position="21"/>
        <end position="42"/>
    </location>
</feature>
<proteinExistence type="predicted"/>
<feature type="transmembrane region" description="Helical" evidence="5">
    <location>
        <begin position="48"/>
        <end position="69"/>
    </location>
</feature>
<sequence length="738" mass="80351">MLSSLKQELQEQSWIPILTAGLVMGITVILTGIIPMAALVFSGELERFLATGISLALMSAAVIGVVLALRSSFVGMVAFLLAEEATILGAMATTIAKNMPANATDQDILITIVAAIAGSSVLTGAFLFALGRFRLGEIIRFLPYPVVGGFLAGLGYLITEAAFRVVTNGKYSFVNFPQLLQPETLLQWVPAVAFGILLLLVSRRPVHYLVLPGLILGAIALFYLVLALAHLSPAQALQGGWLLGPFPEGGGRNPFNLTALLQANWSLILPQFSNMAVLMLITALSLLLVCSALELMVECNIDLNQELQATGLGCLLSGLFGGMVGSPAVLAALSGKVGARSRLTGLVTALVYLGVLLAGVSFFTFFPKPVLGGLLVYLGLDLLVLQLYDGWFKLPKIDYAIVLLIMATVVLFGFLIGVAVGLVIMIILFAWNYSQINVARHTLSGSSFSSHRKRPINQERLLQEKGDQTYVMTLQGYIFFGTANRLLNQIRQRLKATDTATLHFVILDFQWVTGLDSSAIVSFVKLKQLAHTQQFQIVFTNLSPALAKLLHQSRLLAPEDPICFEFPDLDRGLEWCENQVLSASKYRRSRFLPLSLLLKTILTEDNEQISTLMGYLETLQVEKSQPVFCQGDTPDAFYFVESGEISTFVELETGKTQRVQTLGAGTILGEVEFYTQAPYALSAIAEKSSKLYGLRTSALQTMQQAHPQLAATLSNFMMRSLANRLASVQKEITHLTTR</sequence>
<dbReference type="SUPFAM" id="SSF51206">
    <property type="entry name" value="cAMP-binding domain-like"/>
    <property type="match status" value="1"/>
</dbReference>
<feature type="transmembrane region" description="Helical" evidence="5">
    <location>
        <begin position="185"/>
        <end position="201"/>
    </location>
</feature>
<dbReference type="SUPFAM" id="SSF52091">
    <property type="entry name" value="SpoIIaa-like"/>
    <property type="match status" value="1"/>
</dbReference>
<feature type="transmembrane region" description="Helical" evidence="5">
    <location>
        <begin position="370"/>
        <end position="388"/>
    </location>
</feature>
<dbReference type="PROSITE" id="PS50042">
    <property type="entry name" value="CNMP_BINDING_3"/>
    <property type="match status" value="1"/>
</dbReference>
<dbReference type="Gene3D" id="3.30.750.24">
    <property type="entry name" value="STAS domain"/>
    <property type="match status" value="1"/>
</dbReference>
<dbReference type="Pfam" id="PF01740">
    <property type="entry name" value="STAS"/>
    <property type="match status" value="1"/>
</dbReference>
<dbReference type="Pfam" id="PF00027">
    <property type="entry name" value="cNMP_binding"/>
    <property type="match status" value="1"/>
</dbReference>
<gene>
    <name evidence="8" type="ORF">Q2T42_19105</name>
</gene>
<evidence type="ECO:0000313" key="8">
    <source>
        <dbReference type="EMBL" id="WNZ43948.1"/>
    </source>
</evidence>
<organism evidence="8">
    <name type="scientific">Leptolyngbya boryana CZ1</name>
    <dbReference type="NCBI Taxonomy" id="3060204"/>
    <lineage>
        <taxon>Bacteria</taxon>
        <taxon>Bacillati</taxon>
        <taxon>Cyanobacteriota</taxon>
        <taxon>Cyanophyceae</taxon>
        <taxon>Leptolyngbyales</taxon>
        <taxon>Leptolyngbyaceae</taxon>
        <taxon>Leptolyngbya group</taxon>
        <taxon>Leptolyngbya</taxon>
    </lineage>
</organism>
<keyword evidence="3 5" id="KW-1133">Transmembrane helix</keyword>
<dbReference type="InterPro" id="IPR000595">
    <property type="entry name" value="cNMP-bd_dom"/>
</dbReference>
<name>A0AA96WR28_LEPBY</name>
<dbReference type="InterPro" id="IPR052706">
    <property type="entry name" value="Membrane-Transporter-like"/>
</dbReference>
<evidence type="ECO:0000259" key="7">
    <source>
        <dbReference type="PROSITE" id="PS50801"/>
    </source>
</evidence>
<dbReference type="InterPro" id="IPR011547">
    <property type="entry name" value="SLC26A/SulP_dom"/>
</dbReference>
<feature type="transmembrane region" description="Helical" evidence="5">
    <location>
        <begin position="400"/>
        <end position="431"/>
    </location>
</feature>
<reference evidence="8" key="1">
    <citation type="journal article" date="2023" name="Plants (Basel)">
        <title>Genomic Analysis of Leptolyngbya boryana CZ1 Reveals Efficient Carbon Fixation Modules.</title>
        <authorList>
            <person name="Bai X."/>
            <person name="Wang H."/>
            <person name="Cheng W."/>
            <person name="Wang J."/>
            <person name="Ma M."/>
            <person name="Hu H."/>
            <person name="Song Z."/>
            <person name="Ma H."/>
            <person name="Fan Y."/>
            <person name="Du C."/>
            <person name="Xu J."/>
        </authorList>
    </citation>
    <scope>NUCLEOTIDE SEQUENCE</scope>
    <source>
        <strain evidence="8">CZ1</strain>
    </source>
</reference>
<feature type="transmembrane region" description="Helical" evidence="5">
    <location>
        <begin position="76"/>
        <end position="96"/>
    </location>
</feature>
<feature type="transmembrane region" description="Helical" evidence="5">
    <location>
        <begin position="208"/>
        <end position="231"/>
    </location>
</feature>
<feature type="domain" description="STAS" evidence="7">
    <location>
        <begin position="471"/>
        <end position="555"/>
    </location>
</feature>
<dbReference type="PANTHER" id="PTHR43310">
    <property type="entry name" value="SULFATE TRANSPORTER YBAR-RELATED"/>
    <property type="match status" value="1"/>
</dbReference>
<dbReference type="CDD" id="cd00038">
    <property type="entry name" value="CAP_ED"/>
    <property type="match status" value="1"/>
</dbReference>
<dbReference type="RefSeq" id="WP_316426128.1">
    <property type="nucleotide sequence ID" value="NZ_CP130144.1"/>
</dbReference>
<keyword evidence="4 5" id="KW-0472">Membrane</keyword>
<dbReference type="InterPro" id="IPR002645">
    <property type="entry name" value="STAS_dom"/>
</dbReference>
<dbReference type="InterPro" id="IPR036513">
    <property type="entry name" value="STAS_dom_sf"/>
</dbReference>
<dbReference type="InterPro" id="IPR018490">
    <property type="entry name" value="cNMP-bd_dom_sf"/>
</dbReference>
<evidence type="ECO:0000256" key="3">
    <source>
        <dbReference type="ARBA" id="ARBA00022989"/>
    </source>
</evidence>
<dbReference type="PANTHER" id="PTHR43310:SF2">
    <property type="entry name" value="SLC26A_SULP TRANSPORTER DOMAIN-CONTAINING PROTEIN"/>
    <property type="match status" value="1"/>
</dbReference>
<feature type="transmembrane region" description="Helical" evidence="5">
    <location>
        <begin position="142"/>
        <end position="165"/>
    </location>
</feature>
<feature type="transmembrane region" description="Helical" evidence="5">
    <location>
        <begin position="345"/>
        <end position="364"/>
    </location>
</feature>
<keyword evidence="2 5" id="KW-0812">Transmembrane</keyword>
<dbReference type="CDD" id="cd07042">
    <property type="entry name" value="STAS_SulP_like_sulfate_transporter"/>
    <property type="match status" value="1"/>
</dbReference>
<evidence type="ECO:0000259" key="6">
    <source>
        <dbReference type="PROSITE" id="PS50042"/>
    </source>
</evidence>
<dbReference type="Gene3D" id="2.60.120.10">
    <property type="entry name" value="Jelly Rolls"/>
    <property type="match status" value="1"/>
</dbReference>
<dbReference type="AlphaFoldDB" id="A0AA96WR28"/>
<dbReference type="SMART" id="SM00100">
    <property type="entry name" value="cNMP"/>
    <property type="match status" value="1"/>
</dbReference>
<feature type="transmembrane region" description="Helical" evidence="5">
    <location>
        <begin position="309"/>
        <end position="333"/>
    </location>
</feature>
<reference evidence="8" key="2">
    <citation type="submission" date="2023-07" db="EMBL/GenBank/DDBJ databases">
        <authorList>
            <person name="Bai X.-H."/>
            <person name="Wang H.-H."/>
            <person name="Wang J."/>
            <person name="Ma M.-Y."/>
            <person name="Hu H.-H."/>
            <person name="Song Z.-L."/>
            <person name="Ma H.-G."/>
            <person name="Fan Y."/>
            <person name="Du C.-Y."/>
            <person name="Xu J.-C."/>
        </authorList>
    </citation>
    <scope>NUCLEOTIDE SEQUENCE</scope>
    <source>
        <strain evidence="8">CZ1</strain>
    </source>
</reference>
<dbReference type="GO" id="GO:0016020">
    <property type="term" value="C:membrane"/>
    <property type="evidence" value="ECO:0007669"/>
    <property type="project" value="UniProtKB-SubCell"/>
</dbReference>
<accession>A0AA96WR28</accession>
<dbReference type="SMR" id="A0AA96WR28"/>
<dbReference type="PROSITE" id="PS50801">
    <property type="entry name" value="STAS"/>
    <property type="match status" value="1"/>
</dbReference>
<comment type="subcellular location">
    <subcellularLocation>
        <location evidence="1">Membrane</location>
        <topology evidence="1">Multi-pass membrane protein</topology>
    </subcellularLocation>
</comment>